<sequence>MPRVYHRKWSILGLNLSITFALALAGWEVLGWWKYSHIDRDGFVAWMWKPVYPSFTLNISNLGEMIMWTLGNTLPFFISMQVWICFVVLTVMLRDSVQALVRTLEEGIETPVGGGTSSSPRPSRGKKVTELIREYEKIADFNDCLNGTMGLTFWFLYYLDLFTVLGQVTGFTAGYRETPFDTLEDVTGTVLWLCFLVMMMRPCIAAHETAKEIPKILYMQLVESITTLDSPEGEEYVAAMTALMTTSRSRKIMLNGNGLLMGTRSALVAIFYLIGTFLIIFDEIMEVMPK</sequence>
<evidence type="ECO:0000256" key="3">
    <source>
        <dbReference type="ARBA" id="ARBA00022989"/>
    </source>
</evidence>
<organism evidence="6 7">
    <name type="scientific">Hypsibius exemplaris</name>
    <name type="common">Freshwater tardigrade</name>
    <dbReference type="NCBI Taxonomy" id="2072580"/>
    <lineage>
        <taxon>Eukaryota</taxon>
        <taxon>Metazoa</taxon>
        <taxon>Ecdysozoa</taxon>
        <taxon>Tardigrada</taxon>
        <taxon>Eutardigrada</taxon>
        <taxon>Parachela</taxon>
        <taxon>Hypsibioidea</taxon>
        <taxon>Hypsibiidae</taxon>
        <taxon>Hypsibius</taxon>
    </lineage>
</organism>
<feature type="transmembrane region" description="Helical" evidence="5">
    <location>
        <begin position="74"/>
        <end position="93"/>
    </location>
</feature>
<evidence type="ECO:0000313" key="7">
    <source>
        <dbReference type="Proteomes" id="UP000192578"/>
    </source>
</evidence>
<dbReference type="Pfam" id="PF08395">
    <property type="entry name" value="7tm_7"/>
    <property type="match status" value="1"/>
</dbReference>
<dbReference type="GO" id="GO:0016020">
    <property type="term" value="C:membrane"/>
    <property type="evidence" value="ECO:0007669"/>
    <property type="project" value="UniProtKB-SubCell"/>
</dbReference>
<dbReference type="GO" id="GO:0050909">
    <property type="term" value="P:sensory perception of taste"/>
    <property type="evidence" value="ECO:0007669"/>
    <property type="project" value="InterPro"/>
</dbReference>
<keyword evidence="7" id="KW-1185">Reference proteome</keyword>
<comment type="subcellular location">
    <subcellularLocation>
        <location evidence="1">Membrane</location>
        <topology evidence="1">Multi-pass membrane protein</topology>
    </subcellularLocation>
</comment>
<evidence type="ECO:0000313" key="6">
    <source>
        <dbReference type="EMBL" id="OWA53247.1"/>
    </source>
</evidence>
<feature type="transmembrane region" description="Helical" evidence="5">
    <location>
        <begin position="186"/>
        <end position="204"/>
    </location>
</feature>
<name>A0A9X6NFJ5_HYPEX</name>
<keyword evidence="3 5" id="KW-1133">Transmembrane helix</keyword>
<evidence type="ECO:0000256" key="5">
    <source>
        <dbReference type="SAM" id="Phobius"/>
    </source>
</evidence>
<proteinExistence type="predicted"/>
<evidence type="ECO:0000256" key="2">
    <source>
        <dbReference type="ARBA" id="ARBA00022692"/>
    </source>
</evidence>
<keyword evidence="2 5" id="KW-0812">Transmembrane</keyword>
<reference evidence="7" key="1">
    <citation type="submission" date="2017-01" db="EMBL/GenBank/DDBJ databases">
        <title>Comparative genomics of anhydrobiosis in the tardigrade Hypsibius dujardini.</title>
        <authorList>
            <person name="Yoshida Y."/>
            <person name="Koutsovoulos G."/>
            <person name="Laetsch D."/>
            <person name="Stevens L."/>
            <person name="Kumar S."/>
            <person name="Horikawa D."/>
            <person name="Ishino K."/>
            <person name="Komine S."/>
            <person name="Tomita M."/>
            <person name="Blaxter M."/>
            <person name="Arakawa K."/>
        </authorList>
    </citation>
    <scope>NUCLEOTIDE SEQUENCE [LARGE SCALE GENOMIC DNA]</scope>
    <source>
        <strain evidence="7">Z151</strain>
    </source>
</reference>
<dbReference type="EMBL" id="MTYJ01000310">
    <property type="protein sequence ID" value="OWA53247.1"/>
    <property type="molecule type" value="Genomic_DNA"/>
</dbReference>
<feature type="transmembrane region" description="Helical" evidence="5">
    <location>
        <begin position="12"/>
        <end position="33"/>
    </location>
</feature>
<dbReference type="InterPro" id="IPR013604">
    <property type="entry name" value="7TM_chemorcpt"/>
</dbReference>
<dbReference type="AlphaFoldDB" id="A0A9X6NFJ5"/>
<evidence type="ECO:0000256" key="4">
    <source>
        <dbReference type="ARBA" id="ARBA00023136"/>
    </source>
</evidence>
<accession>A0A9X6NFJ5</accession>
<feature type="transmembrane region" description="Helical" evidence="5">
    <location>
        <begin position="155"/>
        <end position="174"/>
    </location>
</feature>
<protein>
    <submittedName>
        <fullName evidence="6">Uncharacterized protein</fullName>
    </submittedName>
</protein>
<dbReference type="Proteomes" id="UP000192578">
    <property type="component" value="Unassembled WGS sequence"/>
</dbReference>
<gene>
    <name evidence="6" type="ORF">BV898_17682</name>
</gene>
<comment type="caution">
    <text evidence="6">The sequence shown here is derived from an EMBL/GenBank/DDBJ whole genome shotgun (WGS) entry which is preliminary data.</text>
</comment>
<feature type="transmembrane region" description="Helical" evidence="5">
    <location>
        <begin position="258"/>
        <end position="281"/>
    </location>
</feature>
<keyword evidence="4 5" id="KW-0472">Membrane</keyword>
<evidence type="ECO:0000256" key="1">
    <source>
        <dbReference type="ARBA" id="ARBA00004141"/>
    </source>
</evidence>